<organism evidence="1 2">
    <name type="scientific">Gigaspora margarita</name>
    <dbReference type="NCBI Taxonomy" id="4874"/>
    <lineage>
        <taxon>Eukaryota</taxon>
        <taxon>Fungi</taxon>
        <taxon>Fungi incertae sedis</taxon>
        <taxon>Mucoromycota</taxon>
        <taxon>Glomeromycotina</taxon>
        <taxon>Glomeromycetes</taxon>
        <taxon>Diversisporales</taxon>
        <taxon>Gigasporaceae</taxon>
        <taxon>Gigaspora</taxon>
    </lineage>
</organism>
<comment type="caution">
    <text evidence="1">The sequence shown here is derived from an EMBL/GenBank/DDBJ whole genome shotgun (WGS) entry which is preliminary data.</text>
</comment>
<evidence type="ECO:0000313" key="2">
    <source>
        <dbReference type="Proteomes" id="UP000439903"/>
    </source>
</evidence>
<evidence type="ECO:0000313" key="1">
    <source>
        <dbReference type="EMBL" id="KAF0522122.1"/>
    </source>
</evidence>
<dbReference type="EMBL" id="WTPW01000329">
    <property type="protein sequence ID" value="KAF0522122.1"/>
    <property type="molecule type" value="Genomic_DNA"/>
</dbReference>
<dbReference type="Proteomes" id="UP000439903">
    <property type="component" value="Unassembled WGS sequence"/>
</dbReference>
<sequence>MNLRSLKILRDQCNGCVLTRALRKLLIGALKNNALVSLPLKSFLWREDGTILANALYKNETLTFLDLEINFTNFGSNFYGRDAGRMLVDYLHECSMLTTLDLSSNKFQIEGRKDSLTSLYLVNNGFYGEDGNTLAQALCTDFLTLWIFQTIGLVHLMLMDGNY</sequence>
<reference evidence="1 2" key="1">
    <citation type="journal article" date="2019" name="Environ. Microbiol.">
        <title>At the nexus of three kingdoms: the genome of the mycorrhizal fungus Gigaspora margarita provides insights into plant, endobacterial and fungal interactions.</title>
        <authorList>
            <person name="Venice F."/>
            <person name="Ghignone S."/>
            <person name="Salvioli di Fossalunga A."/>
            <person name="Amselem J."/>
            <person name="Novero M."/>
            <person name="Xianan X."/>
            <person name="Sedzielewska Toro K."/>
            <person name="Morin E."/>
            <person name="Lipzen A."/>
            <person name="Grigoriev I.V."/>
            <person name="Henrissat B."/>
            <person name="Martin F.M."/>
            <person name="Bonfante P."/>
        </authorList>
    </citation>
    <scope>NUCLEOTIDE SEQUENCE [LARGE SCALE GENOMIC DNA]</scope>
    <source>
        <strain evidence="1 2">BEG34</strain>
    </source>
</reference>
<dbReference type="OrthoDB" id="10585067at2759"/>
<dbReference type="SUPFAM" id="SSF52047">
    <property type="entry name" value="RNI-like"/>
    <property type="match status" value="1"/>
</dbReference>
<dbReference type="InterPro" id="IPR032675">
    <property type="entry name" value="LRR_dom_sf"/>
</dbReference>
<protein>
    <submittedName>
        <fullName evidence="1">Uncharacterized protein</fullName>
    </submittedName>
</protein>
<dbReference type="Gene3D" id="3.80.10.10">
    <property type="entry name" value="Ribonuclease Inhibitor"/>
    <property type="match status" value="1"/>
</dbReference>
<dbReference type="AlphaFoldDB" id="A0A8H4ENE2"/>
<proteinExistence type="predicted"/>
<name>A0A8H4ENE2_GIGMA</name>
<keyword evidence="2" id="KW-1185">Reference proteome</keyword>
<accession>A0A8H4ENE2</accession>
<gene>
    <name evidence="1" type="ORF">F8M41_015577</name>
</gene>